<dbReference type="SUPFAM" id="SSF55729">
    <property type="entry name" value="Acyl-CoA N-acyltransferases (Nat)"/>
    <property type="match status" value="1"/>
</dbReference>
<evidence type="ECO:0000259" key="4">
    <source>
        <dbReference type="PROSITE" id="PS51186"/>
    </source>
</evidence>
<dbReference type="OrthoDB" id="9805924at2"/>
<evidence type="ECO:0000256" key="1">
    <source>
        <dbReference type="ARBA" id="ARBA00008694"/>
    </source>
</evidence>
<evidence type="ECO:0000313" key="6">
    <source>
        <dbReference type="Proteomes" id="UP000094412"/>
    </source>
</evidence>
<comment type="similarity">
    <text evidence="1">Belongs to the acetyltransferase family.</text>
</comment>
<dbReference type="AlphaFoldDB" id="A0A1C2DIB9"/>
<dbReference type="Pfam" id="PF00583">
    <property type="entry name" value="Acetyltransf_1"/>
    <property type="match status" value="1"/>
</dbReference>
<dbReference type="STRING" id="1566387.QV13_18815"/>
<dbReference type="PANTHER" id="PTHR10545:SF29">
    <property type="entry name" value="GH14572P-RELATED"/>
    <property type="match status" value="1"/>
</dbReference>
<dbReference type="FunFam" id="3.40.630.30:FF:000064">
    <property type="entry name" value="GNAT family acetyltransferase"/>
    <property type="match status" value="1"/>
</dbReference>
<evidence type="ECO:0000256" key="3">
    <source>
        <dbReference type="ARBA" id="ARBA00023315"/>
    </source>
</evidence>
<dbReference type="Gene3D" id="3.40.630.30">
    <property type="match status" value="1"/>
</dbReference>
<keyword evidence="2 5" id="KW-0808">Transferase</keyword>
<dbReference type="PROSITE" id="PS51186">
    <property type="entry name" value="GNAT"/>
    <property type="match status" value="1"/>
</dbReference>
<keyword evidence="3" id="KW-0012">Acyltransferase</keyword>
<dbReference type="EMBL" id="MDEO01000035">
    <property type="protein sequence ID" value="OCX14514.1"/>
    <property type="molecule type" value="Genomic_DNA"/>
</dbReference>
<dbReference type="CDD" id="cd04301">
    <property type="entry name" value="NAT_SF"/>
    <property type="match status" value="1"/>
</dbReference>
<sequence length="174" mass="19469">MTTKDAKHVRVHIRPGRVEDAENIHAALLGIAETVGELPKMRSTPEDIRRDGFGSKPHFQVLIAEIDSEFAGICLYFPIYSTWRGRPGAFVQDLFVGKDFRGMKVGEKLLRQLARLVKQEGGVYLELAVDTGNIGAQRFYERIGIAHQDDDQVHRIIGDAFFAFAEAGDLGDER</sequence>
<dbReference type="InterPro" id="IPR051016">
    <property type="entry name" value="Diverse_Substrate_AcTransf"/>
</dbReference>
<dbReference type="InterPro" id="IPR000182">
    <property type="entry name" value="GNAT_dom"/>
</dbReference>
<organism evidence="5 6">
    <name type="scientific">Mesorhizobium hungaricum</name>
    <dbReference type="NCBI Taxonomy" id="1566387"/>
    <lineage>
        <taxon>Bacteria</taxon>
        <taxon>Pseudomonadati</taxon>
        <taxon>Pseudomonadota</taxon>
        <taxon>Alphaproteobacteria</taxon>
        <taxon>Hyphomicrobiales</taxon>
        <taxon>Phyllobacteriaceae</taxon>
        <taxon>Mesorhizobium</taxon>
    </lineage>
</organism>
<keyword evidence="6" id="KW-1185">Reference proteome</keyword>
<name>A0A1C2DIB9_9HYPH</name>
<reference evidence="5 6" key="1">
    <citation type="submission" date="2016-08" db="EMBL/GenBank/DDBJ databases">
        <title>Whole genome sequence of Mesorhizobium sp. strain UASWS1009 isolated from industrial sewage.</title>
        <authorList>
            <person name="Crovadore J."/>
            <person name="Calmin G."/>
            <person name="Chablais R."/>
            <person name="Cochard B."/>
            <person name="Lefort F."/>
        </authorList>
    </citation>
    <scope>NUCLEOTIDE SEQUENCE [LARGE SCALE GENOMIC DNA]</scope>
    <source>
        <strain evidence="5 6">UASWS1009</strain>
    </source>
</reference>
<gene>
    <name evidence="5" type="ORF">QV13_18815</name>
</gene>
<evidence type="ECO:0000256" key="2">
    <source>
        <dbReference type="ARBA" id="ARBA00022679"/>
    </source>
</evidence>
<dbReference type="RefSeq" id="WP_024923740.1">
    <property type="nucleotide sequence ID" value="NZ_MDEO01000035.1"/>
</dbReference>
<protein>
    <submittedName>
        <fullName evidence="5">GNAT family N-acetyltransferase</fullName>
    </submittedName>
</protein>
<dbReference type="GO" id="GO:0008080">
    <property type="term" value="F:N-acetyltransferase activity"/>
    <property type="evidence" value="ECO:0007669"/>
    <property type="project" value="UniProtKB-ARBA"/>
</dbReference>
<comment type="caution">
    <text evidence="5">The sequence shown here is derived from an EMBL/GenBank/DDBJ whole genome shotgun (WGS) entry which is preliminary data.</text>
</comment>
<dbReference type="Proteomes" id="UP000094412">
    <property type="component" value="Unassembled WGS sequence"/>
</dbReference>
<proteinExistence type="inferred from homology"/>
<feature type="domain" description="N-acetyltransferase" evidence="4">
    <location>
        <begin position="11"/>
        <end position="168"/>
    </location>
</feature>
<dbReference type="PANTHER" id="PTHR10545">
    <property type="entry name" value="DIAMINE N-ACETYLTRANSFERASE"/>
    <property type="match status" value="1"/>
</dbReference>
<accession>A0A1C2DIB9</accession>
<dbReference type="InterPro" id="IPR016181">
    <property type="entry name" value="Acyl_CoA_acyltransferase"/>
</dbReference>
<evidence type="ECO:0000313" key="5">
    <source>
        <dbReference type="EMBL" id="OCX14514.1"/>
    </source>
</evidence>